<dbReference type="InterPro" id="IPR029063">
    <property type="entry name" value="SAM-dependent_MTases_sf"/>
</dbReference>
<dbReference type="NCBIfam" id="TIGR04474">
    <property type="entry name" value="tcm_partner"/>
    <property type="match status" value="1"/>
</dbReference>
<dbReference type="Proteomes" id="UP000584325">
    <property type="component" value="Unassembled WGS sequence"/>
</dbReference>
<proteinExistence type="predicted"/>
<protein>
    <submittedName>
        <fullName evidence="2">23S rRNA (Adenine(2030)-N(6))-methyltransferase RlmJ</fullName>
    </submittedName>
    <submittedName>
        <fullName evidence="1">Three-Cys-motif partner protein</fullName>
    </submittedName>
</protein>
<dbReference type="OrthoDB" id="7838592at2"/>
<sequence>MTKHAFGGPWTFVKLELLKRYLNFYTTALQRQPFKRVYIDAFAGTGECEIKLPDGSVSTIEGSAKIALEVTPAFDHVHLIDLKAKHAAALQVLANAEDAGRVTVHRQDANAALQSILSRTNWQSTRGVLFLDPYGMHVQWSTLESIARTKALDVWYLFPLSAVYRQAAKDMNKVDEAKAAALDSVLGTTQWREEFYADTKQESMLDDSGSRHKRTAGTADIASFVHARLGSIFKGWVSEPVLLPENGPPMFALFFAVANPSETAVNLSNKGAQYLFGMHKAKKIGRTAESAIGQDSLFG</sequence>
<name>A0A4P8HTH8_9BURK</name>
<dbReference type="EMBL" id="JACHXS010000013">
    <property type="protein sequence ID" value="MBB3224475.1"/>
    <property type="molecule type" value="Genomic_DNA"/>
</dbReference>
<dbReference type="SUPFAM" id="SSF53335">
    <property type="entry name" value="S-adenosyl-L-methionine-dependent methyltransferases"/>
    <property type="match status" value="1"/>
</dbReference>
<dbReference type="EMBL" id="CP040017">
    <property type="protein sequence ID" value="QCP13249.1"/>
    <property type="molecule type" value="Genomic_DNA"/>
</dbReference>
<dbReference type="Proteomes" id="UP000298763">
    <property type="component" value="Chromosome"/>
</dbReference>
<reference evidence="2 3" key="1">
    <citation type="submission" date="2019-05" db="EMBL/GenBank/DDBJ databases">
        <title>Draft Genome Sequences of Six Type Strains of the Genus Massilia.</title>
        <authorList>
            <person name="Miess H."/>
            <person name="Frediansyhah A."/>
            <person name="Gross H."/>
        </authorList>
    </citation>
    <scope>NUCLEOTIDE SEQUENCE [LARGE SCALE GENOMIC DNA]</scope>
    <source>
        <strain evidence="2 3">DSMZ 26121</strain>
    </source>
</reference>
<dbReference type="AlphaFoldDB" id="A0A4P8HTH8"/>
<gene>
    <name evidence="2" type="primary">rlmJ</name>
    <name evidence="2" type="ORF">FCL38_24580</name>
    <name evidence="1" type="ORF">FHS02_005340</name>
</gene>
<organism evidence="1 4">
    <name type="scientific">Pseudoduganella umbonata</name>
    <dbReference type="NCBI Taxonomy" id="864828"/>
    <lineage>
        <taxon>Bacteria</taxon>
        <taxon>Pseudomonadati</taxon>
        <taxon>Pseudomonadota</taxon>
        <taxon>Betaproteobacteria</taxon>
        <taxon>Burkholderiales</taxon>
        <taxon>Oxalobacteraceae</taxon>
        <taxon>Telluria group</taxon>
        <taxon>Pseudoduganella</taxon>
    </lineage>
</organism>
<accession>A0A4P8HTH8</accession>
<dbReference type="RefSeq" id="WP_137316040.1">
    <property type="nucleotide sequence ID" value="NZ_CP040017.1"/>
</dbReference>
<evidence type="ECO:0000313" key="3">
    <source>
        <dbReference type="Proteomes" id="UP000298763"/>
    </source>
</evidence>
<dbReference type="InterPro" id="IPR031009">
    <property type="entry name" value="Tcm_partner"/>
</dbReference>
<evidence type="ECO:0000313" key="1">
    <source>
        <dbReference type="EMBL" id="MBB3224475.1"/>
    </source>
</evidence>
<keyword evidence="3" id="KW-1185">Reference proteome</keyword>
<dbReference type="Gene3D" id="3.40.50.150">
    <property type="entry name" value="Vaccinia Virus protein VP39"/>
    <property type="match status" value="1"/>
</dbReference>
<evidence type="ECO:0000313" key="4">
    <source>
        <dbReference type="Proteomes" id="UP000584325"/>
    </source>
</evidence>
<evidence type="ECO:0000313" key="2">
    <source>
        <dbReference type="EMBL" id="QCP13249.1"/>
    </source>
</evidence>
<reference evidence="1 4" key="2">
    <citation type="submission" date="2020-08" db="EMBL/GenBank/DDBJ databases">
        <title>Genomic Encyclopedia of Type Strains, Phase III (KMG-III): the genomes of soil and plant-associated and newly described type strains.</title>
        <authorList>
            <person name="Whitman W."/>
        </authorList>
    </citation>
    <scope>NUCLEOTIDE SEQUENCE [LARGE SCALE GENOMIC DNA]</scope>
    <source>
        <strain evidence="1 4">CECT 7753</strain>
    </source>
</reference>